<reference evidence="4 5" key="1">
    <citation type="submission" date="2021-01" db="EMBL/GenBank/DDBJ databases">
        <title>Genomic Encyclopedia of Type Strains, Phase IV (KMG-IV): sequencing the most valuable type-strain genomes for metagenomic binning, comparative biology and taxonomic classification.</title>
        <authorList>
            <person name="Goeker M."/>
        </authorList>
    </citation>
    <scope>NUCLEOTIDE SEQUENCE [LARGE SCALE GENOMIC DNA]</scope>
    <source>
        <strain evidence="4 5">DSM 23711</strain>
    </source>
</reference>
<evidence type="ECO:0000256" key="2">
    <source>
        <dbReference type="HAMAP-Rule" id="MF_01505"/>
    </source>
</evidence>
<evidence type="ECO:0000313" key="4">
    <source>
        <dbReference type="EMBL" id="MBM7572135.1"/>
    </source>
</evidence>
<comment type="similarity">
    <text evidence="2">Belongs to the SspN family.</text>
</comment>
<sequence length="47" mass="5180">MGNPKKDSKHFRPSHLGTQPLEAGGNKGKKMQVKSNEKPKVIQTKGH</sequence>
<evidence type="ECO:0000313" key="5">
    <source>
        <dbReference type="Proteomes" id="UP001296943"/>
    </source>
</evidence>
<evidence type="ECO:0000256" key="1">
    <source>
        <dbReference type="ARBA" id="ARBA00022969"/>
    </source>
</evidence>
<dbReference type="Proteomes" id="UP001296943">
    <property type="component" value="Unassembled WGS sequence"/>
</dbReference>
<evidence type="ECO:0000256" key="3">
    <source>
        <dbReference type="SAM" id="MobiDB-lite"/>
    </source>
</evidence>
<gene>
    <name evidence="2" type="primary">sspN</name>
    <name evidence="4" type="ORF">JOC48_002638</name>
</gene>
<dbReference type="Pfam" id="PF08177">
    <property type="entry name" value="SspN"/>
    <property type="match status" value="1"/>
</dbReference>
<dbReference type="NCBIfam" id="NF006904">
    <property type="entry name" value="PRK09398.1"/>
    <property type="match status" value="1"/>
</dbReference>
<proteinExistence type="evidence at transcript level"/>
<protein>
    <recommendedName>
        <fullName evidence="2">Small, acid-soluble spore protein N</fullName>
        <shortName evidence="2">SASP N</shortName>
    </recommendedName>
</protein>
<dbReference type="RefSeq" id="WP_204500313.1">
    <property type="nucleotide sequence ID" value="NZ_JAFBDR010000014.1"/>
</dbReference>
<name>A0ABS2N1X7_9BACI</name>
<dbReference type="InterPro" id="IPR012612">
    <property type="entry name" value="SASP_SspN"/>
</dbReference>
<dbReference type="EMBL" id="JAFBDR010000014">
    <property type="protein sequence ID" value="MBM7572135.1"/>
    <property type="molecule type" value="Genomic_DNA"/>
</dbReference>
<organism evidence="4 5">
    <name type="scientific">Aquibacillus albus</name>
    <dbReference type="NCBI Taxonomy" id="1168171"/>
    <lineage>
        <taxon>Bacteria</taxon>
        <taxon>Bacillati</taxon>
        <taxon>Bacillota</taxon>
        <taxon>Bacilli</taxon>
        <taxon>Bacillales</taxon>
        <taxon>Bacillaceae</taxon>
        <taxon>Aquibacillus</taxon>
    </lineage>
</organism>
<accession>A0ABS2N1X7</accession>
<keyword evidence="5" id="KW-1185">Reference proteome</keyword>
<keyword evidence="1 2" id="KW-0749">Sporulation</keyword>
<comment type="induction">
    <text evidence="2">Expressed only in the forespore compartment of sporulating cells.</text>
</comment>
<comment type="caution">
    <text evidence="4">The sequence shown here is derived from an EMBL/GenBank/DDBJ whole genome shotgun (WGS) entry which is preliminary data.</text>
</comment>
<dbReference type="HAMAP" id="MF_01505">
    <property type="entry name" value="SspN"/>
    <property type="match status" value="1"/>
</dbReference>
<feature type="region of interest" description="Disordered" evidence="3">
    <location>
        <begin position="1"/>
        <end position="47"/>
    </location>
</feature>
<comment type="subcellular location">
    <subcellularLocation>
        <location evidence="2">Spore core</location>
    </subcellularLocation>
</comment>